<name>A0AA88UME6_9ASTE</name>
<reference evidence="6" key="1">
    <citation type="submission" date="2022-12" db="EMBL/GenBank/DDBJ databases">
        <title>Draft genome assemblies for two species of Escallonia (Escalloniales).</title>
        <authorList>
            <person name="Chanderbali A."/>
            <person name="Dervinis C."/>
            <person name="Anghel I."/>
            <person name="Soltis D."/>
            <person name="Soltis P."/>
            <person name="Zapata F."/>
        </authorList>
    </citation>
    <scope>NUCLEOTIDE SEQUENCE</scope>
    <source>
        <strain evidence="6">UCBG92.1500</strain>
        <tissue evidence="6">Leaf</tissue>
    </source>
</reference>
<organism evidence="6 7">
    <name type="scientific">Escallonia rubra</name>
    <dbReference type="NCBI Taxonomy" id="112253"/>
    <lineage>
        <taxon>Eukaryota</taxon>
        <taxon>Viridiplantae</taxon>
        <taxon>Streptophyta</taxon>
        <taxon>Embryophyta</taxon>
        <taxon>Tracheophyta</taxon>
        <taxon>Spermatophyta</taxon>
        <taxon>Magnoliopsida</taxon>
        <taxon>eudicotyledons</taxon>
        <taxon>Gunneridae</taxon>
        <taxon>Pentapetalae</taxon>
        <taxon>asterids</taxon>
        <taxon>campanulids</taxon>
        <taxon>Escalloniales</taxon>
        <taxon>Escalloniaceae</taxon>
        <taxon>Escallonia</taxon>
    </lineage>
</organism>
<dbReference type="InterPro" id="IPR000719">
    <property type="entry name" value="Prot_kinase_dom"/>
</dbReference>
<gene>
    <name evidence="6" type="ORF">RJ640_012681</name>
</gene>
<feature type="compositionally biased region" description="Polar residues" evidence="3">
    <location>
        <begin position="497"/>
        <end position="509"/>
    </location>
</feature>
<feature type="signal peptide" evidence="4">
    <location>
        <begin position="1"/>
        <end position="24"/>
    </location>
</feature>
<dbReference type="SUPFAM" id="SSF56112">
    <property type="entry name" value="Protein kinase-like (PK-like)"/>
    <property type="match status" value="1"/>
</dbReference>
<evidence type="ECO:0000256" key="4">
    <source>
        <dbReference type="SAM" id="SignalP"/>
    </source>
</evidence>
<dbReference type="GO" id="GO:0005524">
    <property type="term" value="F:ATP binding"/>
    <property type="evidence" value="ECO:0007669"/>
    <property type="project" value="UniProtKB-KW"/>
</dbReference>
<dbReference type="InterPro" id="IPR011009">
    <property type="entry name" value="Kinase-like_dom_sf"/>
</dbReference>
<keyword evidence="1" id="KW-0547">Nucleotide-binding</keyword>
<feature type="chain" id="PRO_5041633853" description="Protein kinase domain-containing protein" evidence="4">
    <location>
        <begin position="25"/>
        <end position="509"/>
    </location>
</feature>
<evidence type="ECO:0000256" key="2">
    <source>
        <dbReference type="ARBA" id="ARBA00022840"/>
    </source>
</evidence>
<dbReference type="EMBL" id="JAVXUO010000620">
    <property type="protein sequence ID" value="KAK2990780.1"/>
    <property type="molecule type" value="Genomic_DNA"/>
</dbReference>
<evidence type="ECO:0000313" key="7">
    <source>
        <dbReference type="Proteomes" id="UP001187471"/>
    </source>
</evidence>
<evidence type="ECO:0000259" key="5">
    <source>
        <dbReference type="PROSITE" id="PS50011"/>
    </source>
</evidence>
<accession>A0AA88UME6</accession>
<keyword evidence="2" id="KW-0067">ATP-binding</keyword>
<feature type="region of interest" description="Disordered" evidence="3">
    <location>
        <begin position="489"/>
        <end position="509"/>
    </location>
</feature>
<comment type="caution">
    <text evidence="6">The sequence shown here is derived from an EMBL/GenBank/DDBJ whole genome shotgun (WGS) entry which is preliminary data.</text>
</comment>
<sequence>MPPRPPPHLAAAVLLLIFATGTTGHTCSTPPSPCPPFASTPPFPFSLSPGCGHPSFHIKCATPRATISINNLTFSLLRFEPNSTSLLLSPQPADTTTTHRNCTPSRPLSIPTKPINLSASPFHVSDSSCSRLSVLKPCPPPNLPNCSHCSWQCKLIKDPVQLLHESCGSASTHPQLSEQGCQADILEFLDNFLTWGIEIEWDENQDTYFSKCKDCQSKSGVLKYLHKHQPTISTAAEAAKALTSTKSFCNEILILSSINHPNLVKLHGYCSDQRGLLLVYDYVPNGTLADHLHGSKSLYRKGSLKWQVRVDMALQIAIVIEYLHYSVVPPIVHRDITSSNIFIEKDMRVKVGDFGLSRLLVRDTERVWTGPQGTPGYLDPEYYRSFHLTEKSDVYSFGVVLLELVTGMRAVDQRREKREVALADLAVARIQMGLLEELVDLDLVGDGEAAMAGVAAAAELAFRCVAADKDDRPDAREVVAELRRIRSRTRGVVGPARSSNSTNHVVPES</sequence>
<dbReference type="Gene3D" id="3.30.200.20">
    <property type="entry name" value="Phosphorylase Kinase, domain 1"/>
    <property type="match status" value="1"/>
</dbReference>
<dbReference type="AlphaFoldDB" id="A0AA88UME6"/>
<dbReference type="Gene3D" id="1.10.510.10">
    <property type="entry name" value="Transferase(Phosphotransferase) domain 1"/>
    <property type="match status" value="1"/>
</dbReference>
<dbReference type="PANTHER" id="PTHR46008:SF18">
    <property type="entry name" value="PROTEIN KINASE DOMAIN-CONTAINING PROTEIN"/>
    <property type="match status" value="1"/>
</dbReference>
<dbReference type="Pfam" id="PF07714">
    <property type="entry name" value="PK_Tyr_Ser-Thr"/>
    <property type="match status" value="1"/>
</dbReference>
<keyword evidence="7" id="KW-1185">Reference proteome</keyword>
<dbReference type="GO" id="GO:0004672">
    <property type="term" value="F:protein kinase activity"/>
    <property type="evidence" value="ECO:0007669"/>
    <property type="project" value="InterPro"/>
</dbReference>
<dbReference type="InterPro" id="IPR001245">
    <property type="entry name" value="Ser-Thr/Tyr_kinase_cat_dom"/>
</dbReference>
<dbReference type="PROSITE" id="PS00109">
    <property type="entry name" value="PROTEIN_KINASE_TYR"/>
    <property type="match status" value="1"/>
</dbReference>
<feature type="domain" description="Protein kinase" evidence="5">
    <location>
        <begin position="171"/>
        <end position="485"/>
    </location>
</feature>
<keyword evidence="4" id="KW-0732">Signal</keyword>
<dbReference type="Proteomes" id="UP001187471">
    <property type="component" value="Unassembled WGS sequence"/>
</dbReference>
<proteinExistence type="predicted"/>
<evidence type="ECO:0000313" key="6">
    <source>
        <dbReference type="EMBL" id="KAK2990780.1"/>
    </source>
</evidence>
<dbReference type="InterPro" id="IPR008266">
    <property type="entry name" value="Tyr_kinase_AS"/>
</dbReference>
<protein>
    <recommendedName>
        <fullName evidence="5">Protein kinase domain-containing protein</fullName>
    </recommendedName>
</protein>
<dbReference type="PROSITE" id="PS50011">
    <property type="entry name" value="PROTEIN_KINASE_DOM"/>
    <property type="match status" value="1"/>
</dbReference>
<evidence type="ECO:0000256" key="1">
    <source>
        <dbReference type="ARBA" id="ARBA00022741"/>
    </source>
</evidence>
<dbReference type="PANTHER" id="PTHR46008">
    <property type="entry name" value="LEAF RUST 10 DISEASE-RESISTANCE LOCUS RECEPTOR-LIKE PROTEIN KINASE-LIKE 1.4"/>
    <property type="match status" value="1"/>
</dbReference>
<evidence type="ECO:0000256" key="3">
    <source>
        <dbReference type="SAM" id="MobiDB-lite"/>
    </source>
</evidence>